<accession>A0A1M5BT41</accession>
<sequence length="200" mass="23327">MAKQKGSVKAKGTVDGNLNFYKTIAWGYLARLIPGVDAKRFREDPAFEGSRKSARRFGEGNIMCSIIYRFVPQKRRFRHLFKQVRTIAIVCLKHDMSKADVFNAIYTFLEQEKRISLTREQFDVLLASFEQELAERLNEPKEEKVKKSKNKLELIVTAPLQQEDNEFLALHMDDYDWKVSFEGTFPDDYQVPLFLLQHVA</sequence>
<gene>
    <name evidence="1" type="ORF">SAMN02745131_02664</name>
</gene>
<keyword evidence="2" id="KW-1185">Reference proteome</keyword>
<protein>
    <submittedName>
        <fullName evidence="1">Uncharacterized protein</fullName>
    </submittedName>
</protein>
<proteinExistence type="predicted"/>
<evidence type="ECO:0000313" key="1">
    <source>
        <dbReference type="EMBL" id="SHF45586.1"/>
    </source>
</evidence>
<dbReference type="OrthoDB" id="681012at2"/>
<dbReference type="STRING" id="1121884.SAMN02745131_02664"/>
<dbReference type="EMBL" id="FQUU01000011">
    <property type="protein sequence ID" value="SHF45586.1"/>
    <property type="molecule type" value="Genomic_DNA"/>
</dbReference>
<organism evidence="1 2">
    <name type="scientific">Flavisolibacter ginsengisoli DSM 18119</name>
    <dbReference type="NCBI Taxonomy" id="1121884"/>
    <lineage>
        <taxon>Bacteria</taxon>
        <taxon>Pseudomonadati</taxon>
        <taxon>Bacteroidota</taxon>
        <taxon>Chitinophagia</taxon>
        <taxon>Chitinophagales</taxon>
        <taxon>Chitinophagaceae</taxon>
        <taxon>Flavisolibacter</taxon>
    </lineage>
</organism>
<name>A0A1M5BT41_9BACT</name>
<dbReference type="RefSeq" id="WP_072835833.1">
    <property type="nucleotide sequence ID" value="NZ_FQUU01000011.1"/>
</dbReference>
<dbReference type="AlphaFoldDB" id="A0A1M5BT41"/>
<dbReference type="Proteomes" id="UP000184048">
    <property type="component" value="Unassembled WGS sequence"/>
</dbReference>
<reference evidence="1 2" key="1">
    <citation type="submission" date="2016-11" db="EMBL/GenBank/DDBJ databases">
        <authorList>
            <person name="Jaros S."/>
            <person name="Januszkiewicz K."/>
            <person name="Wedrychowicz H."/>
        </authorList>
    </citation>
    <scope>NUCLEOTIDE SEQUENCE [LARGE SCALE GENOMIC DNA]</scope>
    <source>
        <strain evidence="1 2">DSM 18119</strain>
    </source>
</reference>
<evidence type="ECO:0000313" key="2">
    <source>
        <dbReference type="Proteomes" id="UP000184048"/>
    </source>
</evidence>